<evidence type="ECO:0008006" key="4">
    <source>
        <dbReference type="Google" id="ProtNLM"/>
    </source>
</evidence>
<comment type="caution">
    <text evidence="2">The sequence shown here is derived from an EMBL/GenBank/DDBJ whole genome shotgun (WGS) entry which is preliminary data.</text>
</comment>
<reference evidence="2 3" key="1">
    <citation type="submission" date="2020-12" db="EMBL/GenBank/DDBJ databases">
        <title>Novel Thalassolituus-related marine hydrocarbonoclastic bacteria mediated algae-derived hydrocarbons mineralization in twilight zone of the northern South China Sea.</title>
        <authorList>
            <person name="Dong C."/>
        </authorList>
    </citation>
    <scope>NUCLEOTIDE SEQUENCE [LARGE SCALE GENOMIC DNA]</scope>
    <source>
        <strain evidence="2 3">IMCC1826</strain>
    </source>
</reference>
<dbReference type="RefSeq" id="WP_225675176.1">
    <property type="nucleotide sequence ID" value="NZ_JAEDAH010000060.1"/>
</dbReference>
<accession>A0ABS7ZRT9</accession>
<dbReference type="EMBL" id="JAEDAH010000060">
    <property type="protein sequence ID" value="MCA6064317.1"/>
    <property type="molecule type" value="Genomic_DNA"/>
</dbReference>
<feature type="chain" id="PRO_5046661536" description="SMP-30/Gluconolactonase/LRE-like region domain-containing protein" evidence="1">
    <location>
        <begin position="23"/>
        <end position="351"/>
    </location>
</feature>
<keyword evidence="3" id="KW-1185">Reference proteome</keyword>
<feature type="signal peptide" evidence="1">
    <location>
        <begin position="1"/>
        <end position="22"/>
    </location>
</feature>
<keyword evidence="1" id="KW-0732">Signal</keyword>
<proteinExistence type="predicted"/>
<name>A0ABS7ZRT9_9GAMM</name>
<dbReference type="Proteomes" id="UP000714380">
    <property type="component" value="Unassembled WGS sequence"/>
</dbReference>
<protein>
    <recommendedName>
        <fullName evidence="4">SMP-30/Gluconolactonase/LRE-like region domain-containing protein</fullName>
    </recommendedName>
</protein>
<evidence type="ECO:0000256" key="1">
    <source>
        <dbReference type="SAM" id="SignalP"/>
    </source>
</evidence>
<dbReference type="SUPFAM" id="SSF63825">
    <property type="entry name" value="YWTD domain"/>
    <property type="match status" value="1"/>
</dbReference>
<gene>
    <name evidence="2" type="ORF">I9W95_11930</name>
</gene>
<organism evidence="2 3">
    <name type="scientific">Thalassolituus marinus</name>
    <dbReference type="NCBI Taxonomy" id="671053"/>
    <lineage>
        <taxon>Bacteria</taxon>
        <taxon>Pseudomonadati</taxon>
        <taxon>Pseudomonadota</taxon>
        <taxon>Gammaproteobacteria</taxon>
        <taxon>Oceanospirillales</taxon>
        <taxon>Oceanospirillaceae</taxon>
        <taxon>Thalassolituus</taxon>
    </lineage>
</organism>
<evidence type="ECO:0000313" key="2">
    <source>
        <dbReference type="EMBL" id="MCA6064317.1"/>
    </source>
</evidence>
<sequence>MTSAAIPLLKSTLVFIAALLLAGCLQQETLTTVPDAENILFTAEGDLIVSGGRNIYQITEYTDALGKTGYRRRAIYDDQCMFAGIVQQGEWVITVCQEYVLQWSGFFLKLVRDNHLLAANVHQHPLTFQRLDKGLRNDPVDALALPNGMAVTPDGHLLLADGNFFAKSGVARIRMDYSSDLPRVTGFDRDWIGSAFGLSSANGVRVQGQEVFISDGNKVRRLTFDQAGNLPLELTDSSGGVISNRATDNVIYQGGIIIDDIMPICGGVAVTQFVSGQLVYVNRQGQEYATQLLSLESPSSLAIGQPPLFSGSDLIVTEKGILYDHISTVGNKLTRVPMGLDLTAPDVCALY</sequence>
<evidence type="ECO:0000313" key="3">
    <source>
        <dbReference type="Proteomes" id="UP000714380"/>
    </source>
</evidence>